<dbReference type="InterPro" id="IPR045385">
    <property type="entry name" value="DUF6526"/>
</dbReference>
<organism evidence="2">
    <name type="scientific">marine metagenome</name>
    <dbReference type="NCBI Taxonomy" id="408172"/>
    <lineage>
        <taxon>unclassified sequences</taxon>
        <taxon>metagenomes</taxon>
        <taxon>ecological metagenomes</taxon>
    </lineage>
</organism>
<protein>
    <submittedName>
        <fullName evidence="2">Uncharacterized protein</fullName>
    </submittedName>
</protein>
<feature type="transmembrane region" description="Helical" evidence="1">
    <location>
        <begin position="49"/>
        <end position="68"/>
    </location>
</feature>
<name>A0A381PDJ2_9ZZZZ</name>
<keyword evidence="1" id="KW-0812">Transmembrane</keyword>
<accession>A0A381PDJ2</accession>
<dbReference type="Pfam" id="PF20136">
    <property type="entry name" value="DUF6526"/>
    <property type="match status" value="1"/>
</dbReference>
<sequence length="147" mass="16156">MATDGPPQSYANHQKSVPGFHYVALPILMINLIYSGYVAATSFSVDSVISLLVALALVMIGLFARLFALGAQDRVIRLEERMRLHELLPPDQGGAIDNLTTEQLIALRFASDGEVGALVATVTAEGIQDRKEIKKRVTNWRADHQRL</sequence>
<reference evidence="2" key="1">
    <citation type="submission" date="2018-05" db="EMBL/GenBank/DDBJ databases">
        <authorList>
            <person name="Lanie J.A."/>
            <person name="Ng W.-L."/>
            <person name="Kazmierczak K.M."/>
            <person name="Andrzejewski T.M."/>
            <person name="Davidsen T.M."/>
            <person name="Wayne K.J."/>
            <person name="Tettelin H."/>
            <person name="Glass J.I."/>
            <person name="Rusch D."/>
            <person name="Podicherti R."/>
            <person name="Tsui H.-C.T."/>
            <person name="Winkler M.E."/>
        </authorList>
    </citation>
    <scope>NUCLEOTIDE SEQUENCE</scope>
</reference>
<dbReference type="EMBL" id="UINC01000950">
    <property type="protein sequence ID" value="SUZ65085.1"/>
    <property type="molecule type" value="Genomic_DNA"/>
</dbReference>
<evidence type="ECO:0000313" key="2">
    <source>
        <dbReference type="EMBL" id="SUZ65085.1"/>
    </source>
</evidence>
<proteinExistence type="predicted"/>
<gene>
    <name evidence="2" type="ORF">METZ01_LOCUS17939</name>
</gene>
<dbReference type="AlphaFoldDB" id="A0A381PDJ2"/>
<feature type="transmembrane region" description="Helical" evidence="1">
    <location>
        <begin position="20"/>
        <end position="43"/>
    </location>
</feature>
<keyword evidence="1" id="KW-1133">Transmembrane helix</keyword>
<keyword evidence="1" id="KW-0472">Membrane</keyword>
<evidence type="ECO:0000256" key="1">
    <source>
        <dbReference type="SAM" id="Phobius"/>
    </source>
</evidence>